<dbReference type="SUPFAM" id="SSF46785">
    <property type="entry name" value="Winged helix' DNA-binding domain"/>
    <property type="match status" value="1"/>
</dbReference>
<dbReference type="Pfam" id="PF13412">
    <property type="entry name" value="HTH_24"/>
    <property type="match status" value="1"/>
</dbReference>
<accession>A0AB35S7U9</accession>
<gene>
    <name evidence="1" type="ORF">RS890_06495</name>
</gene>
<reference evidence="1" key="1">
    <citation type="submission" date="2023-10" db="EMBL/GenBank/DDBJ databases">
        <title>Rapid discrimination of Bifidobacterium longum Subspecies based on MALDI-TOF MS and Machine Learning.</title>
        <authorList>
            <person name="Chen J."/>
        </authorList>
    </citation>
    <scope>NUCLEOTIDE SEQUENCE</scope>
    <source>
        <strain evidence="1">YGMCC0039</strain>
    </source>
</reference>
<dbReference type="InterPro" id="IPR036390">
    <property type="entry name" value="WH_DNA-bd_sf"/>
</dbReference>
<proteinExistence type="predicted"/>
<evidence type="ECO:0000313" key="1">
    <source>
        <dbReference type="EMBL" id="MDW3126735.1"/>
    </source>
</evidence>
<organism evidence="1 2">
    <name type="scientific">Bifidobacterium longum</name>
    <dbReference type="NCBI Taxonomy" id="216816"/>
    <lineage>
        <taxon>Bacteria</taxon>
        <taxon>Bacillati</taxon>
        <taxon>Actinomycetota</taxon>
        <taxon>Actinomycetes</taxon>
        <taxon>Bifidobacteriales</taxon>
        <taxon>Bifidobacteriaceae</taxon>
        <taxon>Bifidobacterium</taxon>
    </lineage>
</organism>
<name>A0AB35S7U9_BIFLN</name>
<dbReference type="RefSeq" id="WP_179133528.1">
    <property type="nucleotide sequence ID" value="NZ_CACRSV010000026.1"/>
</dbReference>
<comment type="caution">
    <text evidence="1">The sequence shown here is derived from an EMBL/GenBank/DDBJ whole genome shotgun (WGS) entry which is preliminary data.</text>
</comment>
<dbReference type="Proteomes" id="UP001277803">
    <property type="component" value="Unassembled WGS sequence"/>
</dbReference>
<sequence length="93" mass="10698">MAPCFPVGRRLFDPSETVSETVNGIAPRERRLLELLRENPAITYRQAAVALDVSYTTVWRTFRAMQEAKLIERTGSDRRGTWRILTPPQLSHE</sequence>
<dbReference type="InterPro" id="IPR036388">
    <property type="entry name" value="WH-like_DNA-bd_sf"/>
</dbReference>
<dbReference type="Gene3D" id="1.10.10.10">
    <property type="entry name" value="Winged helix-like DNA-binding domain superfamily/Winged helix DNA-binding domain"/>
    <property type="match status" value="1"/>
</dbReference>
<protein>
    <submittedName>
        <fullName evidence="1">Winged helix-turn-helix transcriptional regulator</fullName>
    </submittedName>
</protein>
<dbReference type="AlphaFoldDB" id="A0AB35S7U9"/>
<evidence type="ECO:0000313" key="2">
    <source>
        <dbReference type="Proteomes" id="UP001277803"/>
    </source>
</evidence>
<dbReference type="EMBL" id="JAWLRA010000022">
    <property type="protein sequence ID" value="MDW3126735.1"/>
    <property type="molecule type" value="Genomic_DNA"/>
</dbReference>